<reference evidence="3" key="1">
    <citation type="journal article" date="2018" name="Nat. Plants">
        <title>Whole-genome landscape of Medicago truncatula symbiotic genes.</title>
        <authorList>
            <person name="Pecrix Y."/>
            <person name="Gamas P."/>
            <person name="Carrere S."/>
        </authorList>
    </citation>
    <scope>NUCLEOTIDE SEQUENCE</scope>
    <source>
        <tissue evidence="3">Leaves</tissue>
    </source>
</reference>
<evidence type="ECO:0000256" key="1">
    <source>
        <dbReference type="SAM" id="MobiDB-lite"/>
    </source>
</evidence>
<keyword evidence="2" id="KW-1133">Transmembrane helix</keyword>
<proteinExistence type="predicted"/>
<evidence type="ECO:0000313" key="3">
    <source>
        <dbReference type="EMBL" id="RHN73268.1"/>
    </source>
</evidence>
<dbReference type="PANTHER" id="PTHR35301">
    <property type="entry name" value="CLAVATA3/ESR (CLE)-RELATED PROTEIN 41-RELATED"/>
    <property type="match status" value="1"/>
</dbReference>
<dbReference type="GO" id="GO:0033612">
    <property type="term" value="F:receptor serine/threonine kinase binding"/>
    <property type="evidence" value="ECO:0007669"/>
    <property type="project" value="InterPro"/>
</dbReference>
<dbReference type="AlphaFoldDB" id="A0A396JA23"/>
<dbReference type="InterPro" id="IPR037495">
    <property type="entry name" value="CLE41/42/44"/>
</dbReference>
<gene>
    <name evidence="3" type="ORF">MtrunA17_Chr2g0296631</name>
</gene>
<keyword evidence="2" id="KW-0812">Transmembrane</keyword>
<protein>
    <recommendedName>
        <fullName evidence="4">Transmembrane protein</fullName>
    </recommendedName>
</protein>
<dbReference type="Proteomes" id="UP000265566">
    <property type="component" value="Chromosome 2"/>
</dbReference>
<dbReference type="PANTHER" id="PTHR35301:SF3">
    <property type="entry name" value="CLE03 PROTEIN"/>
    <property type="match status" value="1"/>
</dbReference>
<dbReference type="GO" id="GO:0010089">
    <property type="term" value="P:xylem development"/>
    <property type="evidence" value="ECO:0007669"/>
    <property type="project" value="InterPro"/>
</dbReference>
<sequence>MIPCILLISNQFINLHFLNDFCMASDATFSSNITFIFFSLLLAFHFAMAVQEHTLTKDDAKKRSNEVATSTNEESVQNLNTTKGNRISDLQKHPKGRNSRASKPLFQWKNKIFNASEHEVPSGPNPISNRVETLVASKSPQIYNLTFQTCYTTLPICFIERSLVANVTYCYC</sequence>
<feature type="transmembrane region" description="Helical" evidence="2">
    <location>
        <begin position="33"/>
        <end position="50"/>
    </location>
</feature>
<accession>A0A396JA23</accession>
<evidence type="ECO:0008006" key="4">
    <source>
        <dbReference type="Google" id="ProtNLM"/>
    </source>
</evidence>
<feature type="region of interest" description="Disordered" evidence="1">
    <location>
        <begin position="60"/>
        <end position="101"/>
    </location>
</feature>
<name>A0A396JA23_MEDTR</name>
<comment type="caution">
    <text evidence="3">The sequence shown here is derived from an EMBL/GenBank/DDBJ whole genome shotgun (WGS) entry which is preliminary data.</text>
</comment>
<evidence type="ECO:0000256" key="2">
    <source>
        <dbReference type="SAM" id="Phobius"/>
    </source>
</evidence>
<dbReference type="Gramene" id="rna9065">
    <property type="protein sequence ID" value="RHN73268.1"/>
    <property type="gene ID" value="gene9065"/>
</dbReference>
<dbReference type="EMBL" id="PSQE01000002">
    <property type="protein sequence ID" value="RHN73268.1"/>
    <property type="molecule type" value="Genomic_DNA"/>
</dbReference>
<organism evidence="3">
    <name type="scientific">Medicago truncatula</name>
    <name type="common">Barrel medic</name>
    <name type="synonym">Medicago tribuloides</name>
    <dbReference type="NCBI Taxonomy" id="3880"/>
    <lineage>
        <taxon>Eukaryota</taxon>
        <taxon>Viridiplantae</taxon>
        <taxon>Streptophyta</taxon>
        <taxon>Embryophyta</taxon>
        <taxon>Tracheophyta</taxon>
        <taxon>Spermatophyta</taxon>
        <taxon>Magnoliopsida</taxon>
        <taxon>eudicotyledons</taxon>
        <taxon>Gunneridae</taxon>
        <taxon>Pentapetalae</taxon>
        <taxon>rosids</taxon>
        <taxon>fabids</taxon>
        <taxon>Fabales</taxon>
        <taxon>Fabaceae</taxon>
        <taxon>Papilionoideae</taxon>
        <taxon>50 kb inversion clade</taxon>
        <taxon>NPAAA clade</taxon>
        <taxon>Hologalegina</taxon>
        <taxon>IRL clade</taxon>
        <taxon>Trifolieae</taxon>
        <taxon>Medicago</taxon>
    </lineage>
</organism>
<keyword evidence="2" id="KW-0472">Membrane</keyword>
<feature type="compositionally biased region" description="Polar residues" evidence="1">
    <location>
        <begin position="66"/>
        <end position="85"/>
    </location>
</feature>